<dbReference type="eggNOG" id="COG1674">
    <property type="taxonomic scope" value="Bacteria"/>
</dbReference>
<feature type="transmembrane region" description="Helical" evidence="16">
    <location>
        <begin position="206"/>
        <end position="223"/>
    </location>
</feature>
<dbReference type="InterPro" id="IPR003593">
    <property type="entry name" value="AAA+_ATPase"/>
</dbReference>
<feature type="compositionally biased region" description="Acidic residues" evidence="15">
    <location>
        <begin position="866"/>
        <end position="903"/>
    </location>
</feature>
<feature type="region of interest" description="Disordered" evidence="15">
    <location>
        <begin position="838"/>
        <end position="903"/>
    </location>
</feature>
<dbReference type="Gene3D" id="3.30.980.40">
    <property type="match status" value="1"/>
</dbReference>
<feature type="transmembrane region" description="Helical" evidence="16">
    <location>
        <begin position="138"/>
        <end position="161"/>
    </location>
</feature>
<dbReference type="Gene3D" id="1.10.10.10">
    <property type="entry name" value="Winged helix-like DNA-binding domain superfamily/Winged helix DNA-binding domain"/>
    <property type="match status" value="1"/>
</dbReference>
<keyword evidence="19" id="KW-1185">Reference proteome</keyword>
<dbReference type="InterPro" id="IPR036390">
    <property type="entry name" value="WH_DNA-bd_sf"/>
</dbReference>
<evidence type="ECO:0000256" key="13">
    <source>
        <dbReference type="ARBA" id="ARBA00025923"/>
    </source>
</evidence>
<proteinExistence type="inferred from homology"/>
<dbReference type="Pfam" id="PF17854">
    <property type="entry name" value="FtsK_alpha"/>
    <property type="match status" value="1"/>
</dbReference>
<evidence type="ECO:0000256" key="8">
    <source>
        <dbReference type="ARBA" id="ARBA00022840"/>
    </source>
</evidence>
<dbReference type="GO" id="GO:0003677">
    <property type="term" value="F:DNA binding"/>
    <property type="evidence" value="ECO:0007669"/>
    <property type="project" value="UniProtKB-KW"/>
</dbReference>
<feature type="domain" description="FtsK" evidence="17">
    <location>
        <begin position="486"/>
        <end position="691"/>
    </location>
</feature>
<evidence type="ECO:0000256" key="7">
    <source>
        <dbReference type="ARBA" id="ARBA00022829"/>
    </source>
</evidence>
<feature type="compositionally biased region" description="Low complexity" evidence="15">
    <location>
        <begin position="292"/>
        <end position="305"/>
    </location>
</feature>
<feature type="transmembrane region" description="Helical" evidence="16">
    <location>
        <begin position="181"/>
        <end position="201"/>
    </location>
</feature>
<dbReference type="Pfam" id="PF01580">
    <property type="entry name" value="FtsK_SpoIIIE"/>
    <property type="match status" value="1"/>
</dbReference>
<keyword evidence="9 16" id="KW-1133">Transmembrane helix</keyword>
<evidence type="ECO:0000256" key="11">
    <source>
        <dbReference type="ARBA" id="ARBA00023136"/>
    </source>
</evidence>
<dbReference type="STRING" id="530564.Psta_2807"/>
<dbReference type="SMART" id="SM00843">
    <property type="entry name" value="Ftsk_gamma"/>
    <property type="match status" value="1"/>
</dbReference>
<evidence type="ECO:0000256" key="6">
    <source>
        <dbReference type="ARBA" id="ARBA00022741"/>
    </source>
</evidence>
<name>D2R7P7_PIRSD</name>
<organism evidence="18 19">
    <name type="scientific">Pirellula staleyi (strain ATCC 27377 / DSM 6068 / ICPB 4128)</name>
    <name type="common">Pirella staleyi</name>
    <dbReference type="NCBI Taxonomy" id="530564"/>
    <lineage>
        <taxon>Bacteria</taxon>
        <taxon>Pseudomonadati</taxon>
        <taxon>Planctomycetota</taxon>
        <taxon>Planctomycetia</taxon>
        <taxon>Pirellulales</taxon>
        <taxon>Pirellulaceae</taxon>
        <taxon>Pirellula</taxon>
    </lineage>
</organism>
<evidence type="ECO:0000256" key="3">
    <source>
        <dbReference type="ARBA" id="ARBA00022475"/>
    </source>
</evidence>
<dbReference type="PANTHER" id="PTHR22683:SF41">
    <property type="entry name" value="DNA TRANSLOCASE FTSK"/>
    <property type="match status" value="1"/>
</dbReference>
<dbReference type="InterPro" id="IPR050206">
    <property type="entry name" value="FtsK/SpoIIIE/SftA"/>
</dbReference>
<dbReference type="SMART" id="SM00382">
    <property type="entry name" value="AAA"/>
    <property type="match status" value="1"/>
</dbReference>
<dbReference type="InterPro" id="IPR041027">
    <property type="entry name" value="FtsK_alpha"/>
</dbReference>
<keyword evidence="10" id="KW-0238">DNA-binding</keyword>
<keyword evidence="3" id="KW-1003">Cell membrane</keyword>
<dbReference type="Gene3D" id="3.40.50.300">
    <property type="entry name" value="P-loop containing nucleotide triphosphate hydrolases"/>
    <property type="match status" value="1"/>
</dbReference>
<reference evidence="18 19" key="1">
    <citation type="journal article" date="2009" name="Stand. Genomic Sci.">
        <title>Complete genome sequence of Pirellula staleyi type strain (ATCC 27377).</title>
        <authorList>
            <person name="Clum A."/>
            <person name="Tindall B.J."/>
            <person name="Sikorski J."/>
            <person name="Ivanova N."/>
            <person name="Mavrommatis K."/>
            <person name="Lucas S."/>
            <person name="Glavina del Rio T."/>
            <person name="Nolan M."/>
            <person name="Chen F."/>
            <person name="Tice H."/>
            <person name="Pitluck S."/>
            <person name="Cheng J.F."/>
            <person name="Chertkov O."/>
            <person name="Brettin T."/>
            <person name="Han C."/>
            <person name="Detter J.C."/>
            <person name="Kuske C."/>
            <person name="Bruce D."/>
            <person name="Goodwin L."/>
            <person name="Ovchinikova G."/>
            <person name="Pati A."/>
            <person name="Mikhailova N."/>
            <person name="Chen A."/>
            <person name="Palaniappan K."/>
            <person name="Land M."/>
            <person name="Hauser L."/>
            <person name="Chang Y.J."/>
            <person name="Jeffries C.D."/>
            <person name="Chain P."/>
            <person name="Rohde M."/>
            <person name="Goker M."/>
            <person name="Bristow J."/>
            <person name="Eisen J.A."/>
            <person name="Markowitz V."/>
            <person name="Hugenholtz P."/>
            <person name="Kyrpides N.C."/>
            <person name="Klenk H.P."/>
            <person name="Lapidus A."/>
        </authorList>
    </citation>
    <scope>NUCLEOTIDE SEQUENCE [LARGE SCALE GENOMIC DNA]</scope>
    <source>
        <strain evidence="19">ATCC 27377 / DSM 6068 / ICPB 4128</strain>
    </source>
</reference>
<dbReference type="InterPro" id="IPR002543">
    <property type="entry name" value="FtsK_dom"/>
</dbReference>
<evidence type="ECO:0000313" key="19">
    <source>
        <dbReference type="Proteomes" id="UP000001887"/>
    </source>
</evidence>
<dbReference type="GO" id="GO:0005886">
    <property type="term" value="C:plasma membrane"/>
    <property type="evidence" value="ECO:0007669"/>
    <property type="project" value="UniProtKB-SubCell"/>
</dbReference>
<dbReference type="SUPFAM" id="SSF46785">
    <property type="entry name" value="Winged helix' DNA-binding domain"/>
    <property type="match status" value="1"/>
</dbReference>
<dbReference type="PANTHER" id="PTHR22683">
    <property type="entry name" value="SPORULATION PROTEIN RELATED"/>
    <property type="match status" value="1"/>
</dbReference>
<evidence type="ECO:0000256" key="4">
    <source>
        <dbReference type="ARBA" id="ARBA00022618"/>
    </source>
</evidence>
<dbReference type="GO" id="GO:0051301">
    <property type="term" value="P:cell division"/>
    <property type="evidence" value="ECO:0007669"/>
    <property type="project" value="UniProtKB-KW"/>
</dbReference>
<comment type="subunit">
    <text evidence="13">Homohexamer. Forms a ring that surrounds DNA.</text>
</comment>
<evidence type="ECO:0000256" key="14">
    <source>
        <dbReference type="PROSITE-ProRule" id="PRU00289"/>
    </source>
</evidence>
<keyword evidence="11 16" id="KW-0472">Membrane</keyword>
<keyword evidence="8 14" id="KW-0067">ATP-binding</keyword>
<feature type="compositionally biased region" description="Basic and acidic residues" evidence="15">
    <location>
        <begin position="306"/>
        <end position="326"/>
    </location>
</feature>
<dbReference type="PROSITE" id="PS50901">
    <property type="entry name" value="FTSK"/>
    <property type="match status" value="1"/>
</dbReference>
<dbReference type="InterPro" id="IPR036388">
    <property type="entry name" value="WH-like_DNA-bd_sf"/>
</dbReference>
<comment type="similarity">
    <text evidence="2">Belongs to the FtsK/SpoIIIE/SftA family.</text>
</comment>
<evidence type="ECO:0000256" key="12">
    <source>
        <dbReference type="ARBA" id="ARBA00023306"/>
    </source>
</evidence>
<dbReference type="Proteomes" id="UP000001887">
    <property type="component" value="Chromosome"/>
</dbReference>
<evidence type="ECO:0000256" key="15">
    <source>
        <dbReference type="SAM" id="MobiDB-lite"/>
    </source>
</evidence>
<evidence type="ECO:0000259" key="17">
    <source>
        <dbReference type="PROSITE" id="PS50901"/>
    </source>
</evidence>
<dbReference type="AlphaFoldDB" id="D2R7P7"/>
<comment type="subcellular location">
    <subcellularLocation>
        <location evidence="1">Cell membrane</location>
        <topology evidence="1">Multi-pass membrane protein</topology>
    </subcellularLocation>
</comment>
<dbReference type="EMBL" id="CP001848">
    <property type="protein sequence ID" value="ADB17473.1"/>
    <property type="molecule type" value="Genomic_DNA"/>
</dbReference>
<keyword evidence="12" id="KW-0131">Cell cycle</keyword>
<accession>D2R7P7</accession>
<dbReference type="HOGENOM" id="CLU_001981_9_2_0"/>
<keyword evidence="7" id="KW-0159">Chromosome partition</keyword>
<evidence type="ECO:0000256" key="10">
    <source>
        <dbReference type="ARBA" id="ARBA00023125"/>
    </source>
</evidence>
<feature type="compositionally biased region" description="Acidic residues" evidence="15">
    <location>
        <begin position="272"/>
        <end position="284"/>
    </location>
</feature>
<dbReference type="SUPFAM" id="SSF52540">
    <property type="entry name" value="P-loop containing nucleoside triphosphate hydrolases"/>
    <property type="match status" value="1"/>
</dbReference>
<evidence type="ECO:0000256" key="5">
    <source>
        <dbReference type="ARBA" id="ARBA00022692"/>
    </source>
</evidence>
<dbReference type="InterPro" id="IPR018541">
    <property type="entry name" value="Ftsk_gamma"/>
</dbReference>
<dbReference type="InterPro" id="IPR025199">
    <property type="entry name" value="FtsK_4TM"/>
</dbReference>
<protein>
    <submittedName>
        <fullName evidence="18">Cell divisionFtsK/SpoIIIE</fullName>
    </submittedName>
</protein>
<dbReference type="Pfam" id="PF09397">
    <property type="entry name" value="FtsK_gamma"/>
    <property type="match status" value="1"/>
</dbReference>
<dbReference type="GO" id="GO:0007059">
    <property type="term" value="P:chromosome segregation"/>
    <property type="evidence" value="ECO:0007669"/>
    <property type="project" value="UniProtKB-KW"/>
</dbReference>
<dbReference type="InterPro" id="IPR027417">
    <property type="entry name" value="P-loop_NTPase"/>
</dbReference>
<feature type="region of interest" description="Disordered" evidence="15">
    <location>
        <begin position="267"/>
        <end position="328"/>
    </location>
</feature>
<evidence type="ECO:0000256" key="9">
    <source>
        <dbReference type="ARBA" id="ARBA00022989"/>
    </source>
</evidence>
<evidence type="ECO:0000256" key="1">
    <source>
        <dbReference type="ARBA" id="ARBA00004651"/>
    </source>
</evidence>
<evidence type="ECO:0000256" key="2">
    <source>
        <dbReference type="ARBA" id="ARBA00006474"/>
    </source>
</evidence>
<dbReference type="GO" id="GO:0005524">
    <property type="term" value="F:ATP binding"/>
    <property type="evidence" value="ECO:0007669"/>
    <property type="project" value="UniProtKB-UniRule"/>
</dbReference>
<feature type="transmembrane region" description="Helical" evidence="16">
    <location>
        <begin position="38"/>
        <end position="57"/>
    </location>
</feature>
<gene>
    <name evidence="18" type="ordered locus">Psta_2807</name>
</gene>
<feature type="binding site" evidence="14">
    <location>
        <begin position="503"/>
        <end position="510"/>
    </location>
    <ligand>
        <name>ATP</name>
        <dbReference type="ChEBI" id="CHEBI:30616"/>
    </ligand>
</feature>
<sequence>MRSTHQHGLWLEIRVPYASTRLERLLIMAEPRNLKLDLLALALLAVVLFLVVAIATYDPQDPIEKLSFPLSLIHHHDPLVFPQRDEVHNACGNWGALAADMLFSWLGLGTYYALFSLAVLDMLLLGRRAIDLVWLRTCGWLLSLAGLCTLLTLAIDAPGAGPAIGPGGYLGALGRLATEKHFATIGGMILATTTIISGLLLSTDYALIKACLFALNYAFFALGKLREQWPRSIAPTKTDLEDPALPAEVPTGELGIKVRGKQVLKPAPAPVVEEDEFEESEEESPATIAMQPAAKAAAASAPAVKKSAEDESSLRVKNPNDRKRDAAATQRDQLLAKLNETNIPGDPEDYQLPSIELLLPSEDIDFDSQATEVRRKAKILEKTFADFGFTVKVVEIETGPVIAQYEVELEAGLRLSKITSLADDLAIALRVPSVRIVAPIPGKNTVGIEVPNEQRQTVRLREVIEESAAKIKKMRIPLFLGKDVSGNPLVADLSALPHLLIAGRTGTGKSVCLNAIISSILMTRRPDEVRMLMIDPKMVELSGYARLPHLMHPVVTDMRKAEAILAWAVEKMEERYALLARAGVRHISSYNQLGEEELMDRLEPENDDERNSIPRQLPFIVIVADEMADLMMTSGKEVEQHIIRLAQKSRAVGIHLILATQKPTVDVITGLIKSNLPARIAFQVASRTDSRVVLDEMGADKLLGNGDMLFLWPGTSTLLRGQGTYLSDEEINQVVDFVSTGEQNFVGELVNMKVATPAGDGKAGPLKERDELYTSAIEVVIREGRGSVSLLQRALGIGYGRAARLIDFMAEDGIVGQYAGSQAREVMLTMDQWEQMQAGEAEAAPPPKPAKSAPAKRSNRITPEPWPEEEAEEASAELDSEEDAEQEDEESSGDGEDYEAATA</sequence>
<keyword evidence="6 14" id="KW-0547">Nucleotide-binding</keyword>
<keyword evidence="5 16" id="KW-0812">Transmembrane</keyword>
<evidence type="ECO:0000313" key="18">
    <source>
        <dbReference type="EMBL" id="ADB17473.1"/>
    </source>
</evidence>
<dbReference type="KEGG" id="psl:Psta_2807"/>
<evidence type="ECO:0000256" key="16">
    <source>
        <dbReference type="SAM" id="Phobius"/>
    </source>
</evidence>
<dbReference type="Pfam" id="PF13491">
    <property type="entry name" value="FtsK_4TM"/>
    <property type="match status" value="1"/>
</dbReference>
<feature type="transmembrane region" description="Helical" evidence="16">
    <location>
        <begin position="102"/>
        <end position="126"/>
    </location>
</feature>
<keyword evidence="4 18" id="KW-0132">Cell division</keyword>